<dbReference type="InterPro" id="IPR017930">
    <property type="entry name" value="Myb_dom"/>
</dbReference>
<gene>
    <name evidence="7" type="ORF">M9Y10_027153</name>
</gene>
<dbReference type="Gene3D" id="1.10.10.60">
    <property type="entry name" value="Homeodomain-like"/>
    <property type="match status" value="2"/>
</dbReference>
<keyword evidence="2" id="KW-0238">DNA-binding</keyword>
<dbReference type="Proteomes" id="UP001470230">
    <property type="component" value="Unassembled WGS sequence"/>
</dbReference>
<dbReference type="InterPro" id="IPR001005">
    <property type="entry name" value="SANT/Myb"/>
</dbReference>
<organism evidence="7 8">
    <name type="scientific">Tritrichomonas musculus</name>
    <dbReference type="NCBI Taxonomy" id="1915356"/>
    <lineage>
        <taxon>Eukaryota</taxon>
        <taxon>Metamonada</taxon>
        <taxon>Parabasalia</taxon>
        <taxon>Tritrichomonadida</taxon>
        <taxon>Tritrichomonadidae</taxon>
        <taxon>Tritrichomonas</taxon>
    </lineage>
</organism>
<comment type="caution">
    <text evidence="7">The sequence shown here is derived from an EMBL/GenBank/DDBJ whole genome shotgun (WGS) entry which is preliminary data.</text>
</comment>
<feature type="domain" description="HTH myb-type" evidence="6">
    <location>
        <begin position="58"/>
        <end position="106"/>
    </location>
</feature>
<proteinExistence type="predicted"/>
<evidence type="ECO:0000256" key="2">
    <source>
        <dbReference type="ARBA" id="ARBA00023125"/>
    </source>
</evidence>
<dbReference type="InterPro" id="IPR009057">
    <property type="entry name" value="Homeodomain-like_sf"/>
</dbReference>
<evidence type="ECO:0000259" key="6">
    <source>
        <dbReference type="PROSITE" id="PS51294"/>
    </source>
</evidence>
<feature type="domain" description="Myb-like" evidence="5">
    <location>
        <begin position="52"/>
        <end position="102"/>
    </location>
</feature>
<dbReference type="PROSITE" id="PS50090">
    <property type="entry name" value="MYB_LIKE"/>
    <property type="match status" value="2"/>
</dbReference>
<dbReference type="PROSITE" id="PS51294">
    <property type="entry name" value="HTH_MYB"/>
    <property type="match status" value="2"/>
</dbReference>
<dbReference type="Pfam" id="PF00249">
    <property type="entry name" value="Myb_DNA-binding"/>
    <property type="match status" value="2"/>
</dbReference>
<dbReference type="PANTHER" id="PTHR46621">
    <property type="entry name" value="SNRNA-ACTIVATING PROTEIN COMPLEX SUBUNIT 4"/>
    <property type="match status" value="1"/>
</dbReference>
<sequence length="277" mass="32642">MLNAKRFRFTERENYIIIEMVKLYGEDWDAVSKQLPGRTPKQILDRYRNYLRQGLRNGPWTAKEDEILINMYNAIGPKWSKMMNNLPGRSGNDIKNRWHKHLYKNYIEKESQRAQLCTQNFSQESNYNNNSTFCEINQHNIISSSTVKKPMIFNSSQSLPNKCFPSFFGVNDDIPEQSQKDALILGGSKLREISKNNFENRSSKDKPNNQLNYSQQIDLKEIKDPLQNKINEKMICEPNNEKKLNEIFDFSSFFKTDIEFQEITEELSSSSFDYPWI</sequence>
<dbReference type="CDD" id="cd00167">
    <property type="entry name" value="SANT"/>
    <property type="match status" value="2"/>
</dbReference>
<evidence type="ECO:0000256" key="4">
    <source>
        <dbReference type="ARBA" id="ARBA00023242"/>
    </source>
</evidence>
<feature type="domain" description="Myb-like" evidence="5">
    <location>
        <begin position="1"/>
        <end position="51"/>
    </location>
</feature>
<name>A0ABR2H7K1_9EUKA</name>
<dbReference type="EMBL" id="JAPFFF010000041">
    <property type="protein sequence ID" value="KAK8841532.1"/>
    <property type="molecule type" value="Genomic_DNA"/>
</dbReference>
<protein>
    <recommendedName>
        <fullName evidence="9">Myb-like DNA-binding domain containing protein</fullName>
    </recommendedName>
</protein>
<dbReference type="InterPro" id="IPR051575">
    <property type="entry name" value="Myb-like_DNA-bd"/>
</dbReference>
<feature type="domain" description="HTH myb-type" evidence="6">
    <location>
        <begin position="1"/>
        <end position="55"/>
    </location>
</feature>
<evidence type="ECO:0000313" key="7">
    <source>
        <dbReference type="EMBL" id="KAK8841532.1"/>
    </source>
</evidence>
<accession>A0ABR2H7K1</accession>
<reference evidence="7 8" key="1">
    <citation type="submission" date="2024-04" db="EMBL/GenBank/DDBJ databases">
        <title>Tritrichomonas musculus Genome.</title>
        <authorList>
            <person name="Alves-Ferreira E."/>
            <person name="Grigg M."/>
            <person name="Lorenzi H."/>
            <person name="Galac M."/>
        </authorList>
    </citation>
    <scope>NUCLEOTIDE SEQUENCE [LARGE SCALE GENOMIC DNA]</scope>
    <source>
        <strain evidence="7 8">EAF2021</strain>
    </source>
</reference>
<keyword evidence="4" id="KW-0539">Nucleus</keyword>
<evidence type="ECO:0000256" key="3">
    <source>
        <dbReference type="ARBA" id="ARBA00023163"/>
    </source>
</evidence>
<keyword evidence="3" id="KW-0804">Transcription</keyword>
<dbReference type="SMART" id="SM00717">
    <property type="entry name" value="SANT"/>
    <property type="match status" value="2"/>
</dbReference>
<keyword evidence="1" id="KW-0805">Transcription regulation</keyword>
<evidence type="ECO:0008006" key="9">
    <source>
        <dbReference type="Google" id="ProtNLM"/>
    </source>
</evidence>
<evidence type="ECO:0000313" key="8">
    <source>
        <dbReference type="Proteomes" id="UP001470230"/>
    </source>
</evidence>
<dbReference type="PANTHER" id="PTHR46621:SF1">
    <property type="entry name" value="SNRNA-ACTIVATING PROTEIN COMPLEX SUBUNIT 4"/>
    <property type="match status" value="1"/>
</dbReference>
<evidence type="ECO:0000256" key="1">
    <source>
        <dbReference type="ARBA" id="ARBA00023015"/>
    </source>
</evidence>
<dbReference type="SUPFAM" id="SSF46689">
    <property type="entry name" value="Homeodomain-like"/>
    <property type="match status" value="1"/>
</dbReference>
<evidence type="ECO:0000259" key="5">
    <source>
        <dbReference type="PROSITE" id="PS50090"/>
    </source>
</evidence>
<keyword evidence="8" id="KW-1185">Reference proteome</keyword>